<dbReference type="AlphaFoldDB" id="A0A7W8JQI7"/>
<evidence type="ECO:0000313" key="2">
    <source>
        <dbReference type="EMBL" id="MBB5361370.1"/>
    </source>
</evidence>
<organism evidence="2 3">
    <name type="scientific">Deinococcus humi</name>
    <dbReference type="NCBI Taxonomy" id="662880"/>
    <lineage>
        <taxon>Bacteria</taxon>
        <taxon>Thermotogati</taxon>
        <taxon>Deinococcota</taxon>
        <taxon>Deinococci</taxon>
        <taxon>Deinococcales</taxon>
        <taxon>Deinococcaceae</taxon>
        <taxon>Deinococcus</taxon>
    </lineage>
</organism>
<accession>A0A7W8JQI7</accession>
<proteinExistence type="predicted"/>
<protein>
    <recommendedName>
        <fullName evidence="4">Helix-turn-helix domain-containing protein</fullName>
    </recommendedName>
</protein>
<dbReference type="Proteomes" id="UP000552709">
    <property type="component" value="Unassembled WGS sequence"/>
</dbReference>
<evidence type="ECO:0000313" key="3">
    <source>
        <dbReference type="Proteomes" id="UP000552709"/>
    </source>
</evidence>
<comment type="caution">
    <text evidence="2">The sequence shown here is derived from an EMBL/GenBank/DDBJ whole genome shotgun (WGS) entry which is preliminary data.</text>
</comment>
<keyword evidence="3" id="KW-1185">Reference proteome</keyword>
<reference evidence="2 3" key="1">
    <citation type="submission" date="2020-08" db="EMBL/GenBank/DDBJ databases">
        <title>Genomic Encyclopedia of Type Strains, Phase IV (KMG-IV): sequencing the most valuable type-strain genomes for metagenomic binning, comparative biology and taxonomic classification.</title>
        <authorList>
            <person name="Goeker M."/>
        </authorList>
    </citation>
    <scope>NUCLEOTIDE SEQUENCE [LARGE SCALE GENOMIC DNA]</scope>
    <source>
        <strain evidence="2 3">DSM 27939</strain>
    </source>
</reference>
<dbReference type="RefSeq" id="WP_184127453.1">
    <property type="nucleotide sequence ID" value="NZ_JACHFL010000001.1"/>
</dbReference>
<evidence type="ECO:0000256" key="1">
    <source>
        <dbReference type="SAM" id="MobiDB-lite"/>
    </source>
</evidence>
<dbReference type="EMBL" id="JACHFL010000001">
    <property type="protein sequence ID" value="MBB5361370.1"/>
    <property type="molecule type" value="Genomic_DNA"/>
</dbReference>
<feature type="region of interest" description="Disordered" evidence="1">
    <location>
        <begin position="181"/>
        <end position="213"/>
    </location>
</feature>
<gene>
    <name evidence="2" type="ORF">HNQ08_000441</name>
</gene>
<evidence type="ECO:0008006" key="4">
    <source>
        <dbReference type="Google" id="ProtNLM"/>
    </source>
</evidence>
<name>A0A7W8JQI7_9DEIO</name>
<sequence length="213" mass="23676">MVANAMLRDPRLSLKAKGLLAVMLSVPDERPYRMSQVEAVSDDGRDAHRTALRELEAAGYVSRQQTRNAQGKLGETEYRVSDALLTVDGKAVDGKAVHGSNIVPDAKKALEVPPALAARPQFAEAWQEWRSYRRERRLSRTDRVLKAQLAFLAEQPNPEACIRQTITNGWNGLFELKGQFGKPQTPGEANARSLDTARQTHRVLSEGNDNDPF</sequence>